<accession>A0A1J0EGP7</accession>
<dbReference type="GeneID" id="46907684"/>
<dbReference type="EMBL" id="CP017886">
    <property type="protein sequence ID" value="APC15214.1"/>
    <property type="molecule type" value="Genomic_DNA"/>
</dbReference>
<dbReference type="OrthoDB" id="9102111at2"/>
<keyword evidence="1" id="KW-1133">Transmembrane helix</keyword>
<dbReference type="InterPro" id="IPR012495">
    <property type="entry name" value="TadE-like_dom"/>
</dbReference>
<dbReference type="Pfam" id="PF07811">
    <property type="entry name" value="TadE"/>
    <property type="match status" value="1"/>
</dbReference>
<keyword evidence="1" id="KW-0472">Membrane</keyword>
<gene>
    <name evidence="3" type="ORF">BLL42_05565</name>
</gene>
<dbReference type="Proteomes" id="UP000182567">
    <property type="component" value="Chromosome"/>
</dbReference>
<evidence type="ECO:0000256" key="1">
    <source>
        <dbReference type="SAM" id="Phobius"/>
    </source>
</evidence>
<dbReference type="RefSeq" id="WP_071551174.1">
    <property type="nucleotide sequence ID" value="NZ_CP017886.1"/>
</dbReference>
<evidence type="ECO:0000259" key="2">
    <source>
        <dbReference type="Pfam" id="PF07811"/>
    </source>
</evidence>
<feature type="domain" description="TadE-like" evidence="2">
    <location>
        <begin position="25"/>
        <end position="67"/>
    </location>
</feature>
<evidence type="ECO:0000313" key="4">
    <source>
        <dbReference type="Proteomes" id="UP000182567"/>
    </source>
</evidence>
<dbReference type="AlphaFoldDB" id="A0A1J0EGP7"/>
<proteinExistence type="predicted"/>
<evidence type="ECO:0000313" key="3">
    <source>
        <dbReference type="EMBL" id="APC15214.1"/>
    </source>
</evidence>
<feature type="transmembrane region" description="Helical" evidence="1">
    <location>
        <begin position="28"/>
        <end position="53"/>
    </location>
</feature>
<organism evidence="3 4">
    <name type="scientific">Pseudomonas frederiksbergensis</name>
    <dbReference type="NCBI Taxonomy" id="104087"/>
    <lineage>
        <taxon>Bacteria</taxon>
        <taxon>Pseudomonadati</taxon>
        <taxon>Pseudomonadota</taxon>
        <taxon>Gammaproteobacteria</taxon>
        <taxon>Pseudomonadales</taxon>
        <taxon>Pseudomonadaceae</taxon>
        <taxon>Pseudomonas</taxon>
    </lineage>
</organism>
<reference evidence="4" key="1">
    <citation type="submission" date="2016-10" db="EMBL/GenBank/DDBJ databases">
        <title>Pseudomonas frederiksbergensis ERGS4:02 complete genome.</title>
        <authorList>
            <person name="Kumar R."/>
            <person name="Acharya V."/>
            <person name="Singh D."/>
        </authorList>
    </citation>
    <scope>NUCLEOTIDE SEQUENCE [LARGE SCALE GENOMIC DNA]</scope>
    <source>
        <strain evidence="4">ERGS4:02</strain>
    </source>
</reference>
<name>A0A1J0EGP7_9PSED</name>
<sequence length="168" mass="17839">MSYEGIGDEHHATLGTIMMRKMQKGIAAIEFSLVAPLLILLFFCLAEFGWLLVNTVMVMNVASSGARFFASQRGTTTPYTDTKTQIQKSAAYLTVANLSYSTSVGNASCSADATCAVGLNNAVLNGAVTNATVTVTYSPYKPLFTGSFPGITNLLPSSLSFTVVERAQ</sequence>
<keyword evidence="1" id="KW-0812">Transmembrane</keyword>
<protein>
    <recommendedName>
        <fullName evidence="2">TadE-like domain-containing protein</fullName>
    </recommendedName>
</protein>